<organism evidence="3 4">
    <name type="scientific">Virgisporangium aurantiacum</name>
    <dbReference type="NCBI Taxonomy" id="175570"/>
    <lineage>
        <taxon>Bacteria</taxon>
        <taxon>Bacillati</taxon>
        <taxon>Actinomycetota</taxon>
        <taxon>Actinomycetes</taxon>
        <taxon>Micromonosporales</taxon>
        <taxon>Micromonosporaceae</taxon>
        <taxon>Virgisporangium</taxon>
    </lineage>
</organism>
<dbReference type="AlphaFoldDB" id="A0A8J4DXR3"/>
<evidence type="ECO:0000256" key="2">
    <source>
        <dbReference type="SAM" id="Phobius"/>
    </source>
</evidence>
<evidence type="ECO:0000313" key="4">
    <source>
        <dbReference type="Proteomes" id="UP000612585"/>
    </source>
</evidence>
<proteinExistence type="predicted"/>
<keyword evidence="4" id="KW-1185">Reference proteome</keyword>
<name>A0A8J4DXR3_9ACTN</name>
<gene>
    <name evidence="3" type="ORF">Vau01_013620</name>
</gene>
<feature type="region of interest" description="Disordered" evidence="1">
    <location>
        <begin position="150"/>
        <end position="179"/>
    </location>
</feature>
<accession>A0A8J4DXR3</accession>
<keyword evidence="2" id="KW-0472">Membrane</keyword>
<dbReference type="EMBL" id="BOPG01000009">
    <property type="protein sequence ID" value="GIJ53846.1"/>
    <property type="molecule type" value="Genomic_DNA"/>
</dbReference>
<keyword evidence="2" id="KW-0812">Transmembrane</keyword>
<sequence>MPPPDDRKMRPTNASTLIVAGLAMAALSWLAISRFYGDFPSIPVLPGLTLLALAGLEIAAAVNTKNRIDRKPGTERVDPLLVARYLVLAKASALAAALFTGLYAGISIWLVTEQGRNAHAEDDLLPAVIGTIGGVMLVFGALFLERACRVPPPPPSSDPSAPGWAGDGAEPDAQEEAGA</sequence>
<dbReference type="InterPro" id="IPR021517">
    <property type="entry name" value="DUF3180"/>
</dbReference>
<evidence type="ECO:0008006" key="5">
    <source>
        <dbReference type="Google" id="ProtNLM"/>
    </source>
</evidence>
<feature type="transmembrane region" description="Helical" evidence="2">
    <location>
        <begin position="85"/>
        <end position="112"/>
    </location>
</feature>
<comment type="caution">
    <text evidence="3">The sequence shown here is derived from an EMBL/GenBank/DDBJ whole genome shotgun (WGS) entry which is preliminary data.</text>
</comment>
<feature type="transmembrane region" description="Helical" evidence="2">
    <location>
        <begin position="12"/>
        <end position="32"/>
    </location>
</feature>
<protein>
    <recommendedName>
        <fullName evidence="5">DUF3180 domain-containing protein</fullName>
    </recommendedName>
</protein>
<feature type="transmembrane region" description="Helical" evidence="2">
    <location>
        <begin position="44"/>
        <end position="64"/>
    </location>
</feature>
<keyword evidence="2" id="KW-1133">Transmembrane helix</keyword>
<reference evidence="3" key="1">
    <citation type="submission" date="2021-01" db="EMBL/GenBank/DDBJ databases">
        <title>Whole genome shotgun sequence of Virgisporangium aurantiacum NBRC 16421.</title>
        <authorList>
            <person name="Komaki H."/>
            <person name="Tamura T."/>
        </authorList>
    </citation>
    <scope>NUCLEOTIDE SEQUENCE</scope>
    <source>
        <strain evidence="3">NBRC 16421</strain>
    </source>
</reference>
<evidence type="ECO:0000256" key="1">
    <source>
        <dbReference type="SAM" id="MobiDB-lite"/>
    </source>
</evidence>
<feature type="compositionally biased region" description="Acidic residues" evidence="1">
    <location>
        <begin position="169"/>
        <end position="179"/>
    </location>
</feature>
<dbReference type="Proteomes" id="UP000612585">
    <property type="component" value="Unassembled WGS sequence"/>
</dbReference>
<dbReference type="Pfam" id="PF11377">
    <property type="entry name" value="DUF3180"/>
    <property type="match status" value="1"/>
</dbReference>
<evidence type="ECO:0000313" key="3">
    <source>
        <dbReference type="EMBL" id="GIJ53846.1"/>
    </source>
</evidence>
<feature type="transmembrane region" description="Helical" evidence="2">
    <location>
        <begin position="124"/>
        <end position="144"/>
    </location>
</feature>